<sequence length="1013" mass="113211">MAPKKIQTASISKKANKNATVATNGSSTSTGPLTRNKAKATAIPTSKGVAPTVLQGKYQPVATLPTKKKDEEGSQKLPSNAENSISGSLSPRPSRSVSDADSSTGSHSGPSPSSPKRSESPSRSESSYSVAMQAMTTGVATVEEQLATMACAIEKLTKTVEEKDLQIASLMNKLEAQNVGDTSQDASHPPGFTPQGVIIGDQNGKLIMSNQGIKLKQQVDTNRVSSSNPGGGAKFNHATFAALGIGESAQPASIASLSIQQLQDMIASTIRAQYGGPPQNAFTYSKPYTKHIDCFRMPVGYQPPKFQQFDGKGNPKQHIDHFVETCNNAGTEGDLLVKQFVRSLKGNAVEWYTDLEPESIDSWEQMEREFLNRFYSTRRTVSMTELTNTKQWKDEPLVDYINRWRAISLDCKDRLSELSAVEMCMNGMHWGLLYILQGIKPKTFEELATRAHDMEISIANHGGKNPPILEKPSDKRDVKKGDKFSKGTTKDSMMVTTASVKITTKDKKREVKREFRPVEKDKHLTLKELQAKKYPFPDSDVLGMLEDLLEKKVIQLPECKRPEEIGRVNDPKYCQYHRINKILLDLDEVAESNHTTIAVGSQGSPNSDQKAKEEKLTPTASVVAKTIQFGSLELVIIQVQSQDVSAFSCADKSPSTEADDGWILVTRKKSRRNKPKVKPAHPRRGHGKKNHHQYSKRKGGRKMKSKKDALEVRELVEQNPLAPITLRDFFPTGYFKDDEVEAVYMVSTSEEIAEDEEQNYSEKEVTNKEVSLLTTLKEAPPRFSVREASQLPQSSRLALVQVLANPVEYKAIINEVGGTKEDSTTCASCCAALTFTDEDLQTEPALRHQPRLNFKALYQIDIIHQGQDFIYHVEVSQARSFGVEDNRSHQYSEAKLPRIITLRRPSFQGKEELQYHHLIFKKAWQGELYYFPSSVKPQLAVEERDRYRGGRELDTEEIHRELVDTKATVIRDVPPAHYCLISHFWSTRRLRLTNLVYLKLVATNGIVSIPEWK</sequence>
<dbReference type="Proteomes" id="UP000828048">
    <property type="component" value="Chromosome 4"/>
</dbReference>
<evidence type="ECO:0000313" key="2">
    <source>
        <dbReference type="Proteomes" id="UP000828048"/>
    </source>
</evidence>
<reference evidence="1 2" key="1">
    <citation type="journal article" date="2021" name="Hortic Res">
        <title>High-quality reference genome and annotation aids understanding of berry development for evergreen blueberry (Vaccinium darrowii).</title>
        <authorList>
            <person name="Yu J."/>
            <person name="Hulse-Kemp A.M."/>
            <person name="Babiker E."/>
            <person name="Staton M."/>
        </authorList>
    </citation>
    <scope>NUCLEOTIDE SEQUENCE [LARGE SCALE GENOMIC DNA]</scope>
    <source>
        <strain evidence="2">cv. NJ 8807/NJ 8810</strain>
        <tissue evidence="1">Young leaf</tissue>
    </source>
</reference>
<dbReference type="EMBL" id="CM037154">
    <property type="protein sequence ID" value="KAH7861560.1"/>
    <property type="molecule type" value="Genomic_DNA"/>
</dbReference>
<organism evidence="1 2">
    <name type="scientific">Vaccinium darrowii</name>
    <dbReference type="NCBI Taxonomy" id="229202"/>
    <lineage>
        <taxon>Eukaryota</taxon>
        <taxon>Viridiplantae</taxon>
        <taxon>Streptophyta</taxon>
        <taxon>Embryophyta</taxon>
        <taxon>Tracheophyta</taxon>
        <taxon>Spermatophyta</taxon>
        <taxon>Magnoliopsida</taxon>
        <taxon>eudicotyledons</taxon>
        <taxon>Gunneridae</taxon>
        <taxon>Pentapetalae</taxon>
        <taxon>asterids</taxon>
        <taxon>Ericales</taxon>
        <taxon>Ericaceae</taxon>
        <taxon>Vaccinioideae</taxon>
        <taxon>Vaccinieae</taxon>
        <taxon>Vaccinium</taxon>
    </lineage>
</organism>
<protein>
    <submittedName>
        <fullName evidence="1">Uncharacterized protein</fullName>
    </submittedName>
</protein>
<name>A0ACB7Z731_9ERIC</name>
<proteinExistence type="predicted"/>
<evidence type="ECO:0000313" key="1">
    <source>
        <dbReference type="EMBL" id="KAH7861560.1"/>
    </source>
</evidence>
<accession>A0ACB7Z731</accession>
<keyword evidence="2" id="KW-1185">Reference proteome</keyword>
<comment type="caution">
    <text evidence="1">The sequence shown here is derived from an EMBL/GenBank/DDBJ whole genome shotgun (WGS) entry which is preliminary data.</text>
</comment>
<gene>
    <name evidence="1" type="ORF">Vadar_027729</name>
</gene>